<dbReference type="KEGG" id="cace:CACET_c15310"/>
<dbReference type="Proteomes" id="UP000035704">
    <property type="component" value="Chromosome"/>
</dbReference>
<accession>A0A0D8ICT2</accession>
<dbReference type="STRING" id="84022.CACET_c15310"/>
<dbReference type="EMBL" id="CP009687">
    <property type="protein sequence ID" value="AKL94980.1"/>
    <property type="molecule type" value="Genomic_DNA"/>
</dbReference>
<keyword evidence="2" id="KW-1185">Reference proteome</keyword>
<gene>
    <name evidence="1" type="ORF">CACET_c15310</name>
</gene>
<protein>
    <submittedName>
        <fullName evidence="1">Uncharacterized protein</fullName>
    </submittedName>
</protein>
<proteinExistence type="predicted"/>
<name>A0A0D8ICT2_9CLOT</name>
<reference evidence="1 2" key="1">
    <citation type="submission" date="2014-10" db="EMBL/GenBank/DDBJ databases">
        <title>Genome sequence of Clostridium aceticum DSM 1496.</title>
        <authorList>
            <person name="Poehlein A."/>
            <person name="Schiel-Bengelsdorf B."/>
            <person name="Gottschalk G."/>
            <person name="Duerre P."/>
            <person name="Daniel R."/>
        </authorList>
    </citation>
    <scope>NUCLEOTIDE SEQUENCE [LARGE SCALE GENOMIC DNA]</scope>
    <source>
        <strain evidence="1 2">DSM 1496</strain>
    </source>
</reference>
<sequence>MEKILQEVLNELKELKKETSDRFDKLEAKVDKLGTKIDDIEAANGAKHIEIPTKLNTLCDDVKFIKHKQFQNEQELFHLRTRLETNEKLDSIIDKLNAVEAVTKENLYDIAKLKLIK</sequence>
<organism evidence="1 2">
    <name type="scientific">Clostridium aceticum</name>
    <dbReference type="NCBI Taxonomy" id="84022"/>
    <lineage>
        <taxon>Bacteria</taxon>
        <taxon>Bacillati</taxon>
        <taxon>Bacillota</taxon>
        <taxon>Clostridia</taxon>
        <taxon>Eubacteriales</taxon>
        <taxon>Clostridiaceae</taxon>
        <taxon>Clostridium</taxon>
    </lineage>
</organism>
<evidence type="ECO:0000313" key="1">
    <source>
        <dbReference type="EMBL" id="AKL94980.1"/>
    </source>
</evidence>
<dbReference type="OrthoDB" id="1716019at2"/>
<dbReference type="RefSeq" id="WP_044823740.1">
    <property type="nucleotide sequence ID" value="NZ_CP009687.1"/>
</dbReference>
<dbReference type="PATRIC" id="fig|84022.5.peg.2984"/>
<dbReference type="AlphaFoldDB" id="A0A0D8ICT2"/>
<evidence type="ECO:0000313" key="2">
    <source>
        <dbReference type="Proteomes" id="UP000035704"/>
    </source>
</evidence>